<dbReference type="GO" id="GO:0016747">
    <property type="term" value="F:acyltransferase activity, transferring groups other than amino-acyl groups"/>
    <property type="evidence" value="ECO:0007669"/>
    <property type="project" value="InterPro"/>
</dbReference>
<dbReference type="RefSeq" id="WP_013493016.1">
    <property type="nucleotide sequence ID" value="NC_014830.1"/>
</dbReference>
<dbReference type="SUPFAM" id="SSF55729">
    <property type="entry name" value="Acyl-CoA N-acyltransferases (Nat)"/>
    <property type="match status" value="1"/>
</dbReference>
<evidence type="ECO:0000313" key="6">
    <source>
        <dbReference type="Proteomes" id="UP000008914"/>
    </source>
</evidence>
<dbReference type="InterPro" id="IPR000182">
    <property type="entry name" value="GNAT_dom"/>
</dbReference>
<dbReference type="CDD" id="cd04301">
    <property type="entry name" value="NAT_SF"/>
    <property type="match status" value="1"/>
</dbReference>
<feature type="region of interest" description="Disordered" evidence="3">
    <location>
        <begin position="1"/>
        <end position="26"/>
    </location>
</feature>
<dbReference type="STRING" id="710696.Intca_2192"/>
<dbReference type="AlphaFoldDB" id="E6SE53"/>
<keyword evidence="2" id="KW-0012">Acyltransferase</keyword>
<dbReference type="InterPro" id="IPR050832">
    <property type="entry name" value="Bact_Acetyltransf"/>
</dbReference>
<name>E6SE53_INTC7</name>
<evidence type="ECO:0000256" key="2">
    <source>
        <dbReference type="ARBA" id="ARBA00023315"/>
    </source>
</evidence>
<reference evidence="5 6" key="1">
    <citation type="journal article" date="2010" name="Stand. Genomic Sci.">
        <title>Complete genome sequence of Intrasporangium calvum type strain (7 KIP).</title>
        <authorList>
            <person name="Del Rio T.G."/>
            <person name="Chertkov O."/>
            <person name="Yasawong M."/>
            <person name="Lucas S."/>
            <person name="Deshpande S."/>
            <person name="Cheng J.F."/>
            <person name="Detter C."/>
            <person name="Tapia R."/>
            <person name="Han C."/>
            <person name="Goodwin L."/>
            <person name="Pitluck S."/>
            <person name="Liolios K."/>
            <person name="Ivanova N."/>
            <person name="Mavromatis K."/>
            <person name="Pati A."/>
            <person name="Chen A."/>
            <person name="Palaniappan K."/>
            <person name="Land M."/>
            <person name="Hauser L."/>
            <person name="Chang Y.J."/>
            <person name="Jeffries C.D."/>
            <person name="Rohde M."/>
            <person name="Pukall R."/>
            <person name="Sikorski J."/>
            <person name="Goker M."/>
            <person name="Woyke T."/>
            <person name="Bristow J."/>
            <person name="Eisen J.A."/>
            <person name="Markowitz V."/>
            <person name="Hugenholtz P."/>
            <person name="Kyrpides N.C."/>
            <person name="Klenk H.P."/>
            <person name="Lapidus A."/>
        </authorList>
    </citation>
    <scope>NUCLEOTIDE SEQUENCE [LARGE SCALE GENOMIC DNA]</scope>
    <source>
        <strain evidence="6">ATCC 23552 / DSM 43043 / JCM 3097 / NBRC 12989 / 7 KIP</strain>
    </source>
</reference>
<dbReference type="HOGENOM" id="CLU_013985_18_1_11"/>
<gene>
    <name evidence="5" type="ordered locus">Intca_2192</name>
</gene>
<dbReference type="KEGG" id="ica:Intca_2192"/>
<keyword evidence="1" id="KW-0808">Transferase</keyword>
<organism evidence="5 6">
    <name type="scientific">Intrasporangium calvum (strain ATCC 23552 / DSM 43043 / JCM 3097 / NBRC 12989 / NCIMB 10167 / NRRL B-3866 / 7 KIP)</name>
    <dbReference type="NCBI Taxonomy" id="710696"/>
    <lineage>
        <taxon>Bacteria</taxon>
        <taxon>Bacillati</taxon>
        <taxon>Actinomycetota</taxon>
        <taxon>Actinomycetes</taxon>
        <taxon>Micrococcales</taxon>
        <taxon>Intrasporangiaceae</taxon>
        <taxon>Intrasporangium</taxon>
    </lineage>
</organism>
<feature type="compositionally biased region" description="Basic and acidic residues" evidence="3">
    <location>
        <begin position="7"/>
        <end position="20"/>
    </location>
</feature>
<dbReference type="eggNOG" id="COG1247">
    <property type="taxonomic scope" value="Bacteria"/>
</dbReference>
<dbReference type="EMBL" id="CP002343">
    <property type="protein sequence ID" value="ADU48701.1"/>
    <property type="molecule type" value="Genomic_DNA"/>
</dbReference>
<evidence type="ECO:0000256" key="3">
    <source>
        <dbReference type="SAM" id="MobiDB-lite"/>
    </source>
</evidence>
<feature type="domain" description="N-acetyltransferase" evidence="4">
    <location>
        <begin position="45"/>
        <end position="197"/>
    </location>
</feature>
<dbReference type="OrthoDB" id="5243635at2"/>
<evidence type="ECO:0000259" key="4">
    <source>
        <dbReference type="PROSITE" id="PS51186"/>
    </source>
</evidence>
<sequence>MSQPHHHAPDHEDHSQHDHSQQAGPLADASVRVARLSDAPAVGFVQAVVFREAYAAVLAPEVTEQFQPQPFASAWRATLQGAASGDGVLLVACAGEQVVGFAAVGASSDPDAGDETAELLVLGVHPDARRQGHGSRLLHAVVDTARARGRSVLTAWPLASAEEVRAFLAAAGLAPDGAHRDRVVGPKGETVTEVRLTASVQDPADDRAVEESQ</sequence>
<dbReference type="InterPro" id="IPR016181">
    <property type="entry name" value="Acyl_CoA_acyltransferase"/>
</dbReference>
<proteinExistence type="predicted"/>
<protein>
    <submittedName>
        <fullName evidence="5">GCN5-related N-acetyltransferase</fullName>
    </submittedName>
</protein>
<dbReference type="Gene3D" id="3.40.630.30">
    <property type="match status" value="1"/>
</dbReference>
<dbReference type="Pfam" id="PF00583">
    <property type="entry name" value="Acetyltransf_1"/>
    <property type="match status" value="1"/>
</dbReference>
<accession>E6SE53</accession>
<keyword evidence="6" id="KW-1185">Reference proteome</keyword>
<dbReference type="PROSITE" id="PS51186">
    <property type="entry name" value="GNAT"/>
    <property type="match status" value="1"/>
</dbReference>
<dbReference type="PANTHER" id="PTHR43877:SF1">
    <property type="entry name" value="ACETYLTRANSFERASE"/>
    <property type="match status" value="1"/>
</dbReference>
<dbReference type="PANTHER" id="PTHR43877">
    <property type="entry name" value="AMINOALKYLPHOSPHONATE N-ACETYLTRANSFERASE-RELATED-RELATED"/>
    <property type="match status" value="1"/>
</dbReference>
<dbReference type="Proteomes" id="UP000008914">
    <property type="component" value="Chromosome"/>
</dbReference>
<evidence type="ECO:0000256" key="1">
    <source>
        <dbReference type="ARBA" id="ARBA00022679"/>
    </source>
</evidence>
<evidence type="ECO:0000313" key="5">
    <source>
        <dbReference type="EMBL" id="ADU48701.1"/>
    </source>
</evidence>